<feature type="signal peptide" evidence="1">
    <location>
        <begin position="1"/>
        <end position="19"/>
    </location>
</feature>
<feature type="domain" description="Lipid/polyisoprenoid-binding YceI-like" evidence="2">
    <location>
        <begin position="23"/>
        <end position="191"/>
    </location>
</feature>
<gene>
    <name evidence="3" type="ORF">AMYX_14550</name>
</gene>
<keyword evidence="4" id="KW-1185">Reference proteome</keyword>
<dbReference type="Gene3D" id="2.40.128.110">
    <property type="entry name" value="Lipid/polyisoprenoid-binding, YceI-like"/>
    <property type="match status" value="1"/>
</dbReference>
<dbReference type="Pfam" id="PF04264">
    <property type="entry name" value="YceI"/>
    <property type="match status" value="1"/>
</dbReference>
<protein>
    <submittedName>
        <fullName evidence="3">Polyisoprenoid-binding protein</fullName>
    </submittedName>
</protein>
<reference evidence="4" key="1">
    <citation type="journal article" date="2020" name="Appl. Environ. Microbiol.">
        <title>Diazotrophic Anaeromyxobacter Isolates from Soils.</title>
        <authorList>
            <person name="Masuda Y."/>
            <person name="Yamanaka H."/>
            <person name="Xu Z.X."/>
            <person name="Shiratori Y."/>
            <person name="Aono T."/>
            <person name="Amachi S."/>
            <person name="Senoo K."/>
            <person name="Itoh H."/>
        </authorList>
    </citation>
    <scope>NUCLEOTIDE SEQUENCE [LARGE SCALE GENOMIC DNA]</scope>
    <source>
        <strain evidence="4">R267</strain>
    </source>
</reference>
<evidence type="ECO:0000313" key="4">
    <source>
        <dbReference type="Proteomes" id="UP000503640"/>
    </source>
</evidence>
<comment type="caution">
    <text evidence="3">The sequence shown here is derived from an EMBL/GenBank/DDBJ whole genome shotgun (WGS) entry which is preliminary data.</text>
</comment>
<dbReference type="AlphaFoldDB" id="A0A7I9VJY3"/>
<sequence>MRRTFALALAAALPLAAAAETTTWNIDPAHSDSSFAVKHLVVSTVRGHFGKTTGTLHLDDKDLSKSSAEATVDTTTIDTRVADRDADLKSANFFDVAKYPEMTFKSTKVQKQGKGKLKVTGDLTIKGTTKPVVFDVTYSQPVKGMKGEERRGFNGTTRINRRDFGLTWSKTIEAGPVVADNVDITLDLEAVKAQPAEEAAKAKAANAEEKK</sequence>
<evidence type="ECO:0000256" key="1">
    <source>
        <dbReference type="SAM" id="SignalP"/>
    </source>
</evidence>
<dbReference type="Proteomes" id="UP000503640">
    <property type="component" value="Unassembled WGS sequence"/>
</dbReference>
<proteinExistence type="predicted"/>
<dbReference type="InterPro" id="IPR007372">
    <property type="entry name" value="Lipid/polyisoprenoid-bd_YceI"/>
</dbReference>
<organism evidence="3 4">
    <name type="scientific">Anaeromyxobacter diazotrophicus</name>
    <dbReference type="NCBI Taxonomy" id="2590199"/>
    <lineage>
        <taxon>Bacteria</taxon>
        <taxon>Pseudomonadati</taxon>
        <taxon>Myxococcota</taxon>
        <taxon>Myxococcia</taxon>
        <taxon>Myxococcales</taxon>
        <taxon>Cystobacterineae</taxon>
        <taxon>Anaeromyxobacteraceae</taxon>
        <taxon>Anaeromyxobacter</taxon>
    </lineage>
</organism>
<dbReference type="PANTHER" id="PTHR34406">
    <property type="entry name" value="PROTEIN YCEI"/>
    <property type="match status" value="1"/>
</dbReference>
<dbReference type="PANTHER" id="PTHR34406:SF1">
    <property type="entry name" value="PROTEIN YCEI"/>
    <property type="match status" value="1"/>
</dbReference>
<dbReference type="RefSeq" id="WP_176064198.1">
    <property type="nucleotide sequence ID" value="NZ_BJTG01000003.1"/>
</dbReference>
<dbReference type="InterPro" id="IPR036761">
    <property type="entry name" value="TTHA0802/YceI-like_sf"/>
</dbReference>
<dbReference type="SUPFAM" id="SSF101874">
    <property type="entry name" value="YceI-like"/>
    <property type="match status" value="1"/>
</dbReference>
<feature type="chain" id="PRO_5029876344" evidence="1">
    <location>
        <begin position="20"/>
        <end position="211"/>
    </location>
</feature>
<dbReference type="EMBL" id="BJTG01000003">
    <property type="protein sequence ID" value="GEJ56714.1"/>
    <property type="molecule type" value="Genomic_DNA"/>
</dbReference>
<evidence type="ECO:0000313" key="3">
    <source>
        <dbReference type="EMBL" id="GEJ56714.1"/>
    </source>
</evidence>
<accession>A0A7I9VJY3</accession>
<keyword evidence="1" id="KW-0732">Signal</keyword>
<name>A0A7I9VJY3_9BACT</name>
<dbReference type="SMART" id="SM00867">
    <property type="entry name" value="YceI"/>
    <property type="match status" value="1"/>
</dbReference>
<evidence type="ECO:0000259" key="2">
    <source>
        <dbReference type="SMART" id="SM00867"/>
    </source>
</evidence>